<dbReference type="STRING" id="880074.BARVI_00185"/>
<feature type="transmembrane region" description="Helical" evidence="1">
    <location>
        <begin position="6"/>
        <end position="25"/>
    </location>
</feature>
<evidence type="ECO:0000256" key="1">
    <source>
        <dbReference type="SAM" id="Phobius"/>
    </source>
</evidence>
<dbReference type="PATRIC" id="fig|880074.11.peg.39"/>
<evidence type="ECO:0000313" key="3">
    <source>
        <dbReference type="EMBL" id="AHF11529.1"/>
    </source>
</evidence>
<dbReference type="HOGENOM" id="CLU_013798_2_1_10"/>
<dbReference type="OrthoDB" id="9814002at2"/>
<organism evidence="3 4">
    <name type="scientific">Barnesiella viscericola DSM 18177</name>
    <dbReference type="NCBI Taxonomy" id="880074"/>
    <lineage>
        <taxon>Bacteria</taxon>
        <taxon>Pseudomonadati</taxon>
        <taxon>Bacteroidota</taxon>
        <taxon>Bacteroidia</taxon>
        <taxon>Bacteroidales</taxon>
        <taxon>Barnesiellaceae</taxon>
        <taxon>Barnesiella</taxon>
    </lineage>
</organism>
<feature type="transmembrane region" description="Helical" evidence="1">
    <location>
        <begin position="94"/>
        <end position="116"/>
    </location>
</feature>
<sequence length="648" mass="72265">MSAFFVYILQAAVCLALLYLFYSILLSKETFYRYNRVALLGLIPLSFVLPLCHLSLLAPASESVAPATVLMLDNLSAFSYMTDVVETTATPMPIALMVAVILYWTGVMFFVARYLVTIVRLWRLLRGGRRVTDDEGRPIIVLPQRIAPFSWFGYIVLSEADYATHSREILLHEAAHIHKHHSFDLLAADLCTGLQWFNPAAWLLKRELQTVHEYEADADVLAQGIDAKQYQLLLIKRSVGSKFYCVTNHFNHNKLNKRITMMLKKKSPHKAIWKYLYVIPVALCTVTVFARPEVSDRLDEIASTDLLALLDPADEQSTTNFQTITITAADESTQTNGLNVNLDESNDSTGNNLRIQVTENGKPASMDSALCIIDGKKVSREEVDRLSADQIKSVTVLKGKAAVEKYGDEAQGGVLLINTKEEDETQPMKITLSNDGKQGSQTSYYVINGKKVPAEVIDNLSTGKFSYIINGKEISAEDMEKLNLSGQVGNISILNGNDNGENTIIIHSQNSSLQDWQQQVRALSDSIRAKVTITKEGKEFSPEAIARIDSLSTRIRANADSITRAIDEKGINALSTRIVNTDSVSKYFKPIPHIIYIIDGKRSSEREFSQLPPDHIASIKVVKSKEAKKRYGAKDNDKVLLITTQKKK</sequence>
<feature type="transmembrane region" description="Helical" evidence="1">
    <location>
        <begin position="37"/>
        <end position="58"/>
    </location>
</feature>
<keyword evidence="3" id="KW-0675">Receptor</keyword>
<name>W0EQP0_9BACT</name>
<dbReference type="EMBL" id="CP007034">
    <property type="protein sequence ID" value="AHF11529.1"/>
    <property type="molecule type" value="Genomic_DNA"/>
</dbReference>
<dbReference type="SUPFAM" id="SSF56935">
    <property type="entry name" value="Porins"/>
    <property type="match status" value="1"/>
</dbReference>
<evidence type="ECO:0000259" key="2">
    <source>
        <dbReference type="Pfam" id="PF05569"/>
    </source>
</evidence>
<keyword evidence="4" id="KW-1185">Reference proteome</keyword>
<dbReference type="AlphaFoldDB" id="W0EQP0"/>
<dbReference type="PANTHER" id="PTHR34978:SF3">
    <property type="entry name" value="SLR0241 PROTEIN"/>
    <property type="match status" value="1"/>
</dbReference>
<dbReference type="InterPro" id="IPR008756">
    <property type="entry name" value="Peptidase_M56"/>
</dbReference>
<keyword evidence="1" id="KW-0812">Transmembrane</keyword>
<gene>
    <name evidence="3" type="ORF">BARVI_00185</name>
</gene>
<dbReference type="GeneID" id="90527904"/>
<dbReference type="InterPro" id="IPR052173">
    <property type="entry name" value="Beta-lactam_resp_regulator"/>
</dbReference>
<dbReference type="CDD" id="cd07341">
    <property type="entry name" value="M56_BlaR1_MecR1_like"/>
    <property type="match status" value="1"/>
</dbReference>
<dbReference type="KEGG" id="bvs:BARVI_00185"/>
<feature type="transmembrane region" description="Helical" evidence="1">
    <location>
        <begin position="271"/>
        <end position="290"/>
    </location>
</feature>
<dbReference type="Pfam" id="PF05569">
    <property type="entry name" value="Peptidase_M56"/>
    <property type="match status" value="1"/>
</dbReference>
<dbReference type="Proteomes" id="UP000018901">
    <property type="component" value="Chromosome"/>
</dbReference>
<dbReference type="eggNOG" id="COG4219">
    <property type="taxonomic scope" value="Bacteria"/>
</dbReference>
<dbReference type="Gene3D" id="2.170.130.10">
    <property type="entry name" value="TonB-dependent receptor, plug domain"/>
    <property type="match status" value="1"/>
</dbReference>
<dbReference type="PANTHER" id="PTHR34978">
    <property type="entry name" value="POSSIBLE SENSOR-TRANSDUCER PROTEIN BLAR"/>
    <property type="match status" value="1"/>
</dbReference>
<feature type="domain" description="Peptidase M56" evidence="2">
    <location>
        <begin position="152"/>
        <end position="262"/>
    </location>
</feature>
<proteinExistence type="predicted"/>
<keyword evidence="1" id="KW-1133">Transmembrane helix</keyword>
<reference evidence="3 4" key="1">
    <citation type="submission" date="2013-12" db="EMBL/GenBank/DDBJ databases">
        <authorList>
            <consortium name="DOE Joint Genome Institute"/>
            <person name="Eisen J."/>
            <person name="Huntemann M."/>
            <person name="Han J."/>
            <person name="Chen A."/>
            <person name="Kyrpides N."/>
            <person name="Mavromatis K."/>
            <person name="Markowitz V."/>
            <person name="Palaniappan K."/>
            <person name="Ivanova N."/>
            <person name="Schaumberg A."/>
            <person name="Pati A."/>
            <person name="Liolios K."/>
            <person name="Nordberg H.P."/>
            <person name="Cantor M.N."/>
            <person name="Hua S.X."/>
            <person name="Woyke T."/>
        </authorList>
    </citation>
    <scope>NUCLEOTIDE SEQUENCE [LARGE SCALE GENOMIC DNA]</scope>
    <source>
        <strain evidence="4">DSM 18177</strain>
    </source>
</reference>
<accession>W0EQP0</accession>
<protein>
    <submittedName>
        <fullName evidence="3">TonB-dependent receptor</fullName>
    </submittedName>
</protein>
<dbReference type="InterPro" id="IPR037066">
    <property type="entry name" value="Plug_dom_sf"/>
</dbReference>
<evidence type="ECO:0000313" key="4">
    <source>
        <dbReference type="Proteomes" id="UP000018901"/>
    </source>
</evidence>
<dbReference type="RefSeq" id="WP_025277270.1">
    <property type="nucleotide sequence ID" value="NZ_CP007034.1"/>
</dbReference>
<keyword evidence="1" id="KW-0472">Membrane</keyword>